<feature type="signal peptide" evidence="1">
    <location>
        <begin position="1"/>
        <end position="28"/>
    </location>
</feature>
<dbReference type="OrthoDB" id="3783159at2"/>
<evidence type="ECO:0008006" key="4">
    <source>
        <dbReference type="Google" id="ProtNLM"/>
    </source>
</evidence>
<dbReference type="AlphaFoldDB" id="A0A4P7GKY6"/>
<dbReference type="KEGG" id="noy:EXE57_09435"/>
<dbReference type="EMBL" id="CP038267">
    <property type="protein sequence ID" value="QBR92479.1"/>
    <property type="molecule type" value="Genomic_DNA"/>
</dbReference>
<keyword evidence="3" id="KW-1185">Reference proteome</keyword>
<sequence>MRMFRMLTAGLAAALATVLLVPGGAAQARDRELRHELEPRYRMSEPAPVTPPFGLAPSRRVDSEVVWRSGRLYLRGDVEEYSRGLVLVQRKRCEGCDWKRHEVVTSGRYGWFRSRISAPAKGSDWWRVRVRASGGYVTSYSAVWETYY</sequence>
<reference evidence="2 3" key="1">
    <citation type="submission" date="2019-03" db="EMBL/GenBank/DDBJ databases">
        <title>Three New Species of Nocardioides, Nocardioides euryhalodurans sp. nov., Nocardioides seonyuensis sp. nov. and Nocardioides eburneoflavus sp. nov., Iolated from Soil.</title>
        <authorList>
            <person name="Roh S.G."/>
            <person name="Lee C."/>
            <person name="Kim M.-K."/>
            <person name="Kim S.B."/>
        </authorList>
    </citation>
    <scope>NUCLEOTIDE SEQUENCE [LARGE SCALE GENOMIC DNA]</scope>
    <source>
        <strain evidence="2 3">MMS17-SY117</strain>
    </source>
</reference>
<feature type="chain" id="PRO_5020879876" description="SH3 domain-containing protein" evidence="1">
    <location>
        <begin position="29"/>
        <end position="148"/>
    </location>
</feature>
<accession>A0A4P7GKY6</accession>
<organism evidence="2 3">
    <name type="scientific">Nocardioides euryhalodurans</name>
    <dbReference type="NCBI Taxonomy" id="2518370"/>
    <lineage>
        <taxon>Bacteria</taxon>
        <taxon>Bacillati</taxon>
        <taxon>Actinomycetota</taxon>
        <taxon>Actinomycetes</taxon>
        <taxon>Propionibacteriales</taxon>
        <taxon>Nocardioidaceae</taxon>
        <taxon>Nocardioides</taxon>
    </lineage>
</organism>
<name>A0A4P7GKY6_9ACTN</name>
<gene>
    <name evidence="2" type="ORF">EXE57_09435</name>
</gene>
<keyword evidence="1" id="KW-0732">Signal</keyword>
<evidence type="ECO:0000313" key="2">
    <source>
        <dbReference type="EMBL" id="QBR92479.1"/>
    </source>
</evidence>
<evidence type="ECO:0000256" key="1">
    <source>
        <dbReference type="SAM" id="SignalP"/>
    </source>
</evidence>
<proteinExistence type="predicted"/>
<protein>
    <recommendedName>
        <fullName evidence="4">SH3 domain-containing protein</fullName>
    </recommendedName>
</protein>
<dbReference type="RefSeq" id="WP_135076822.1">
    <property type="nucleotide sequence ID" value="NZ_CP038267.1"/>
</dbReference>
<evidence type="ECO:0000313" key="3">
    <source>
        <dbReference type="Proteomes" id="UP000294894"/>
    </source>
</evidence>
<dbReference type="Proteomes" id="UP000294894">
    <property type="component" value="Chromosome"/>
</dbReference>